<dbReference type="RefSeq" id="WP_248825308.1">
    <property type="nucleotide sequence ID" value="NZ_JALKFT010000013.1"/>
</dbReference>
<protein>
    <recommendedName>
        <fullName evidence="5">DUF5666 domain-containing protein</fullName>
    </recommendedName>
</protein>
<evidence type="ECO:0000256" key="2">
    <source>
        <dbReference type="SAM" id="SignalP"/>
    </source>
</evidence>
<dbReference type="EMBL" id="JALKFT010000013">
    <property type="protein sequence ID" value="MCK9877008.1"/>
    <property type="molecule type" value="Genomic_DNA"/>
</dbReference>
<evidence type="ECO:0000256" key="1">
    <source>
        <dbReference type="SAM" id="MobiDB-lite"/>
    </source>
</evidence>
<gene>
    <name evidence="3" type="ORF">MXD59_14710</name>
</gene>
<keyword evidence="2" id="KW-0732">Signal</keyword>
<feature type="compositionally biased region" description="Gly residues" evidence="1">
    <location>
        <begin position="41"/>
        <end position="61"/>
    </location>
</feature>
<feature type="region of interest" description="Disordered" evidence="1">
    <location>
        <begin position="40"/>
        <end position="68"/>
    </location>
</feature>
<reference evidence="3 4" key="1">
    <citation type="submission" date="2022-04" db="EMBL/GenBank/DDBJ databases">
        <title>Genome diversity in the genus Frankia.</title>
        <authorList>
            <person name="Carlos-Shanley C."/>
            <person name="Hahn D."/>
        </authorList>
    </citation>
    <scope>NUCLEOTIDE SEQUENCE [LARGE SCALE GENOMIC DNA]</scope>
    <source>
        <strain evidence="3 4">Ag45/Mut15</strain>
    </source>
</reference>
<keyword evidence="4" id="KW-1185">Reference proteome</keyword>
<comment type="caution">
    <text evidence="3">The sequence shown here is derived from an EMBL/GenBank/DDBJ whole genome shotgun (WGS) entry which is preliminary data.</text>
</comment>
<feature type="chain" id="PRO_5046625791" description="DUF5666 domain-containing protein" evidence="2">
    <location>
        <begin position="40"/>
        <end position="168"/>
    </location>
</feature>
<feature type="signal peptide" evidence="2">
    <location>
        <begin position="1"/>
        <end position="39"/>
    </location>
</feature>
<sequence length="168" mass="16781">MRDTVRRTRALRSKRASITVLAASVAMGVSLLSAPAALASGGPGPGSGHGGGDGGGGGGRRLGPAVSTDGVGSLGSTWTLKSQHDDDGPGLVAGEEFEIATPAGHVWTVTFADNDIVFLDHVDVTATATGLRTLGKAPDQGIDQTMSVHAVDRATGEVIDGSVDLPAN</sequence>
<evidence type="ECO:0008006" key="5">
    <source>
        <dbReference type="Google" id="ProtNLM"/>
    </source>
</evidence>
<accession>A0ABT0K182</accession>
<organism evidence="3 4">
    <name type="scientific">Frankia umida</name>
    <dbReference type="NCBI Taxonomy" id="573489"/>
    <lineage>
        <taxon>Bacteria</taxon>
        <taxon>Bacillati</taxon>
        <taxon>Actinomycetota</taxon>
        <taxon>Actinomycetes</taxon>
        <taxon>Frankiales</taxon>
        <taxon>Frankiaceae</taxon>
        <taxon>Frankia</taxon>
    </lineage>
</organism>
<name>A0ABT0K182_9ACTN</name>
<evidence type="ECO:0000313" key="3">
    <source>
        <dbReference type="EMBL" id="MCK9877008.1"/>
    </source>
</evidence>
<dbReference type="Proteomes" id="UP001201873">
    <property type="component" value="Unassembled WGS sequence"/>
</dbReference>
<proteinExistence type="predicted"/>
<evidence type="ECO:0000313" key="4">
    <source>
        <dbReference type="Proteomes" id="UP001201873"/>
    </source>
</evidence>